<gene>
    <name evidence="6" type="ORF">CARUB_v10012102mg</name>
</gene>
<protein>
    <submittedName>
        <fullName evidence="6">Uncharacterized protein</fullName>
    </submittedName>
</protein>
<dbReference type="InterPro" id="IPR036600">
    <property type="entry name" value="PAH_sf"/>
</dbReference>
<keyword evidence="7" id="KW-1185">Reference proteome</keyword>
<dbReference type="FunFam" id="1.20.1160.11:FF:000003">
    <property type="entry name" value="Paired amphipathic helix SIN3-like protein"/>
    <property type="match status" value="1"/>
</dbReference>
<organism evidence="6 7">
    <name type="scientific">Capsella rubella</name>
    <dbReference type="NCBI Taxonomy" id="81985"/>
    <lineage>
        <taxon>Eukaryota</taxon>
        <taxon>Viridiplantae</taxon>
        <taxon>Streptophyta</taxon>
        <taxon>Embryophyta</taxon>
        <taxon>Tracheophyta</taxon>
        <taxon>Spermatophyta</taxon>
        <taxon>Magnoliopsida</taxon>
        <taxon>eudicotyledons</taxon>
        <taxon>Gunneridae</taxon>
        <taxon>Pentapetalae</taxon>
        <taxon>rosids</taxon>
        <taxon>malvids</taxon>
        <taxon>Brassicales</taxon>
        <taxon>Brassicaceae</taxon>
        <taxon>Camelineae</taxon>
        <taxon>Capsella</taxon>
    </lineage>
</organism>
<dbReference type="FunFam" id="1.20.1160.11:FF:000001">
    <property type="entry name" value="Paired amphipathic helix protein Sin3"/>
    <property type="match status" value="1"/>
</dbReference>
<keyword evidence="4 5" id="KW-0539">Nucleus</keyword>
<keyword evidence="2" id="KW-0678">Repressor</keyword>
<dbReference type="InterPro" id="IPR003822">
    <property type="entry name" value="PAH"/>
</dbReference>
<dbReference type="InterPro" id="IPR039774">
    <property type="entry name" value="Sin3-like"/>
</dbReference>
<dbReference type="GO" id="GO:0000785">
    <property type="term" value="C:chromatin"/>
    <property type="evidence" value="ECO:0007669"/>
    <property type="project" value="TreeGrafter"/>
</dbReference>
<dbReference type="Proteomes" id="UP000029121">
    <property type="component" value="Unassembled WGS sequence"/>
</dbReference>
<dbReference type="eggNOG" id="KOG4204">
    <property type="taxonomic scope" value="Eukaryota"/>
</dbReference>
<dbReference type="PANTHER" id="PTHR12346:SF0">
    <property type="entry name" value="SIN3A, ISOFORM G"/>
    <property type="match status" value="1"/>
</dbReference>
<dbReference type="GO" id="GO:0000118">
    <property type="term" value="C:histone deacetylase complex"/>
    <property type="evidence" value="ECO:0007669"/>
    <property type="project" value="TreeGrafter"/>
</dbReference>
<evidence type="ECO:0000313" key="7">
    <source>
        <dbReference type="Proteomes" id="UP000029121"/>
    </source>
</evidence>
<evidence type="ECO:0000256" key="1">
    <source>
        <dbReference type="ARBA" id="ARBA00004123"/>
    </source>
</evidence>
<evidence type="ECO:0000256" key="5">
    <source>
        <dbReference type="PROSITE-ProRule" id="PRU00810"/>
    </source>
</evidence>
<accession>R0GT82</accession>
<dbReference type="Gene3D" id="1.20.1160.11">
    <property type="entry name" value="Paired amphipathic helix"/>
    <property type="match status" value="2"/>
</dbReference>
<dbReference type="SUPFAM" id="SSF47762">
    <property type="entry name" value="PAH2 domain"/>
    <property type="match status" value="2"/>
</dbReference>
<keyword evidence="3" id="KW-0677">Repeat</keyword>
<evidence type="ECO:0000313" key="6">
    <source>
        <dbReference type="EMBL" id="EOA39157.1"/>
    </source>
</evidence>
<reference evidence="7" key="1">
    <citation type="journal article" date="2013" name="Nat. Genet.">
        <title>The Capsella rubella genome and the genomic consequences of rapid mating system evolution.</title>
        <authorList>
            <person name="Slotte T."/>
            <person name="Hazzouri K.M."/>
            <person name="Agren J.A."/>
            <person name="Koenig D."/>
            <person name="Maumus F."/>
            <person name="Guo Y.L."/>
            <person name="Steige K."/>
            <person name="Platts A.E."/>
            <person name="Escobar J.S."/>
            <person name="Newman L.K."/>
            <person name="Wang W."/>
            <person name="Mandakova T."/>
            <person name="Vello E."/>
            <person name="Smith L.M."/>
            <person name="Henz S.R."/>
            <person name="Steffen J."/>
            <person name="Takuno S."/>
            <person name="Brandvain Y."/>
            <person name="Coop G."/>
            <person name="Andolfatto P."/>
            <person name="Hu T.T."/>
            <person name="Blanchette M."/>
            <person name="Clark R.M."/>
            <person name="Quesneville H."/>
            <person name="Nordborg M."/>
            <person name="Gaut B.S."/>
            <person name="Lysak M.A."/>
            <person name="Jenkins J."/>
            <person name="Grimwood J."/>
            <person name="Chapman J."/>
            <person name="Prochnik S."/>
            <person name="Shu S."/>
            <person name="Rokhsar D."/>
            <person name="Schmutz J."/>
            <person name="Weigel D."/>
            <person name="Wright S.I."/>
        </authorList>
    </citation>
    <scope>NUCLEOTIDE SEQUENCE [LARGE SCALE GENOMIC DNA]</scope>
    <source>
        <strain evidence="7">cv. Monte Gargano</strain>
    </source>
</reference>
<evidence type="ECO:0000256" key="2">
    <source>
        <dbReference type="ARBA" id="ARBA00022491"/>
    </source>
</evidence>
<comment type="subcellular location">
    <subcellularLocation>
        <location evidence="1 5">Nucleus</location>
    </subcellularLocation>
</comment>
<evidence type="ECO:0000256" key="3">
    <source>
        <dbReference type="ARBA" id="ARBA00022737"/>
    </source>
</evidence>
<dbReference type="AlphaFoldDB" id="R0GT82"/>
<dbReference type="EMBL" id="KB870805">
    <property type="protein sequence ID" value="EOA39157.1"/>
    <property type="molecule type" value="Genomic_DNA"/>
</dbReference>
<sequence length="152" mass="18066">MVGVPHELNDALAYLLKTVKAKYGDQREKYDEFLEILKDFKHQRLDTCGVITRVEELFKGDQELILGFKITLKPEDEHQIRTRLEFLDAVKFVGKVKKRFRGDDRPYRSFLDILERYKNERRSIGEAYHEVAILFRDHSDLLTEFTHYMPAT</sequence>
<dbReference type="GO" id="GO:0000122">
    <property type="term" value="P:negative regulation of transcription by RNA polymerase II"/>
    <property type="evidence" value="ECO:0007669"/>
    <property type="project" value="TreeGrafter"/>
</dbReference>
<dbReference type="Pfam" id="PF02671">
    <property type="entry name" value="PAH"/>
    <property type="match status" value="2"/>
</dbReference>
<evidence type="ECO:0000256" key="4">
    <source>
        <dbReference type="ARBA" id="ARBA00023242"/>
    </source>
</evidence>
<dbReference type="PROSITE" id="PS51477">
    <property type="entry name" value="PAH"/>
    <property type="match status" value="2"/>
</dbReference>
<proteinExistence type="predicted"/>
<dbReference type="STRING" id="81985.R0GT82"/>
<dbReference type="PANTHER" id="PTHR12346">
    <property type="entry name" value="SIN3B-RELATED"/>
    <property type="match status" value="1"/>
</dbReference>
<name>R0GT82_9BRAS</name>
<dbReference type="GO" id="GO:0003714">
    <property type="term" value="F:transcription corepressor activity"/>
    <property type="evidence" value="ECO:0007669"/>
    <property type="project" value="InterPro"/>
</dbReference>